<dbReference type="EMBL" id="KU305748">
    <property type="protein sequence ID" value="AMJ52386.1"/>
    <property type="molecule type" value="Genomic_DNA"/>
</dbReference>
<evidence type="ECO:0000313" key="1">
    <source>
        <dbReference type="EMBL" id="AMJ52386.1"/>
    </source>
</evidence>
<protein>
    <submittedName>
        <fullName evidence="1">Uncharacterized protein</fullName>
    </submittedName>
</protein>
<name>A0A140D073_9GLOM</name>
<proteinExistence type="predicted"/>
<sequence>MEFMGLSTFPLLLQITSMNSIESFYSELKKVTSLLYGVHRIININCKKRSKAKSASFDFCIKKVSAYSVDDDILEEIQKFSFLFYQLIIKEACAVMNRLEKGKGMPGLTSLDCSCLFHHRYLLPCKHIFYEHMYGNKLLITEVWQMFYRIFEESRFEIYESRESFIEYVQTEQQKGAENQKIAMGELTKRMRDRYWYVKEMGDSEKTQSFIFILEASVDLIISRFDNNSNRKT</sequence>
<reference evidence="1" key="1">
    <citation type="journal article" date="2016" name="BMC Genomics">
        <title>The effector candidate repertoire of the arbuscular mycorrhizal fungus Rhizophagus clarus.</title>
        <authorList>
            <person name="Sedzielewska Toro K."/>
            <person name="Brachmann A."/>
        </authorList>
    </citation>
    <scope>NUCLEOTIDE SEQUENCE</scope>
    <source>
        <strain evidence="1">MUCL46238</strain>
    </source>
</reference>
<accession>A0A140D073</accession>
<organism evidence="1">
    <name type="scientific">Rhizophagus clarus</name>
    <dbReference type="NCBI Taxonomy" id="94130"/>
    <lineage>
        <taxon>Eukaryota</taxon>
        <taxon>Fungi</taxon>
        <taxon>Fungi incertae sedis</taxon>
        <taxon>Mucoromycota</taxon>
        <taxon>Glomeromycotina</taxon>
        <taxon>Glomeromycetes</taxon>
        <taxon>Glomerales</taxon>
        <taxon>Glomeraceae</taxon>
        <taxon>Rhizophagus</taxon>
    </lineage>
</organism>
<dbReference type="AlphaFoldDB" id="A0A140D073"/>